<evidence type="ECO:0000256" key="1">
    <source>
        <dbReference type="ARBA" id="ARBA00005033"/>
    </source>
</evidence>
<dbReference type="RefSeq" id="WP_142504255.1">
    <property type="nucleotide sequence ID" value="NZ_FXTI01000001.1"/>
</dbReference>
<sequence length="286" mass="30812">MSTHAKKVTLRTLHQMKNQGTKIAMVTAYDYPSAKMAEAGGADLLLVGDSLGMVVLGYESTVPVTLEDMLHHTKAVVRGAHHSLVVSDLPFLTAHLGREDVLKAAGRLMQEGGAQAVKVEGCNNAVLDGIRACVDAGIPVMGHIGLTPQSVHQLGGYRIQGRDLESAKQLMDDAKRLEEAGVFSIVLECVPEEVTARITEALNVPTIGIGAGRFCDGQVLVYHDLLQYGSEMSPSFVKTYAKTGEEVIRGIATYVREVREGAFPDKKHTFQLHPSVMDTLYGGRSS</sequence>
<proteinExistence type="inferred from homology"/>
<comment type="function">
    <text evidence="6 7">Catalyzes the reversible reaction in which hydroxymethyl group from 5,10-methylenetetrahydrofolate is transferred onto alpha-ketoisovalerate to form ketopantoate.</text>
</comment>
<feature type="binding site" evidence="7 9">
    <location>
        <position position="118"/>
    </location>
    <ligand>
        <name>3-methyl-2-oxobutanoate</name>
        <dbReference type="ChEBI" id="CHEBI:11851"/>
    </ligand>
</feature>
<comment type="pathway">
    <text evidence="1 7">Cofactor biosynthesis; (R)-pantothenate biosynthesis; (R)-pantoate from 3-methyl-2-oxobutanoate: step 1/2.</text>
</comment>
<dbReference type="NCBIfam" id="NF001452">
    <property type="entry name" value="PRK00311.1"/>
    <property type="match status" value="1"/>
</dbReference>
<evidence type="ECO:0000256" key="4">
    <source>
        <dbReference type="ARBA" id="ARBA00022655"/>
    </source>
</evidence>
<feature type="binding site" evidence="7 9">
    <location>
        <position position="88"/>
    </location>
    <ligand>
        <name>3-methyl-2-oxobutanoate</name>
        <dbReference type="ChEBI" id="CHEBI:11851"/>
    </ligand>
</feature>
<comment type="catalytic activity">
    <reaction evidence="7">
        <text>(6R)-5,10-methylene-5,6,7,8-tetrahydrofolate + 3-methyl-2-oxobutanoate + H2O = 2-dehydropantoate + (6S)-5,6,7,8-tetrahydrofolate</text>
        <dbReference type="Rhea" id="RHEA:11824"/>
        <dbReference type="ChEBI" id="CHEBI:11561"/>
        <dbReference type="ChEBI" id="CHEBI:11851"/>
        <dbReference type="ChEBI" id="CHEBI:15377"/>
        <dbReference type="ChEBI" id="CHEBI:15636"/>
        <dbReference type="ChEBI" id="CHEBI:57453"/>
        <dbReference type="EC" id="2.1.2.11"/>
    </reaction>
</comment>
<comment type="cofactor">
    <cofactor evidence="7 10">
        <name>Mg(2+)</name>
        <dbReference type="ChEBI" id="CHEBI:18420"/>
    </cofactor>
    <text evidence="7 10">Binds 1 Mg(2+) ion per subunit.</text>
</comment>
<name>A0A521B834_9BACL</name>
<dbReference type="GO" id="GO:0032259">
    <property type="term" value="P:methylation"/>
    <property type="evidence" value="ECO:0007669"/>
    <property type="project" value="UniProtKB-KW"/>
</dbReference>
<evidence type="ECO:0000256" key="10">
    <source>
        <dbReference type="PIRSR" id="PIRSR000388-3"/>
    </source>
</evidence>
<dbReference type="SUPFAM" id="SSF51621">
    <property type="entry name" value="Phosphoenolpyruvate/pyruvate domain"/>
    <property type="match status" value="1"/>
</dbReference>
<evidence type="ECO:0000256" key="2">
    <source>
        <dbReference type="ARBA" id="ARBA00008676"/>
    </source>
</evidence>
<dbReference type="Pfam" id="PF02548">
    <property type="entry name" value="Pantoate_transf"/>
    <property type="match status" value="1"/>
</dbReference>
<evidence type="ECO:0000313" key="11">
    <source>
        <dbReference type="EMBL" id="SMO43236.1"/>
    </source>
</evidence>
<dbReference type="InterPro" id="IPR040442">
    <property type="entry name" value="Pyrv_kinase-like_dom_sf"/>
</dbReference>
<evidence type="ECO:0000313" key="12">
    <source>
        <dbReference type="Proteomes" id="UP000315636"/>
    </source>
</evidence>
<keyword evidence="4 7" id="KW-0566">Pantothenate biosynthesis</keyword>
<keyword evidence="7" id="KW-0963">Cytoplasm</keyword>
<dbReference type="NCBIfam" id="TIGR00222">
    <property type="entry name" value="panB"/>
    <property type="match status" value="1"/>
</dbReference>
<dbReference type="PIRSF" id="PIRSF000388">
    <property type="entry name" value="Pantoate_hydroxy_MeTrfase"/>
    <property type="match status" value="1"/>
</dbReference>
<evidence type="ECO:0000256" key="7">
    <source>
        <dbReference type="HAMAP-Rule" id="MF_00156"/>
    </source>
</evidence>
<dbReference type="AlphaFoldDB" id="A0A521B834"/>
<accession>A0A521B834</accession>
<dbReference type="InterPro" id="IPR003700">
    <property type="entry name" value="Pantoate_hydroxy_MeTrfase"/>
</dbReference>
<evidence type="ECO:0000256" key="9">
    <source>
        <dbReference type="PIRSR" id="PIRSR000388-2"/>
    </source>
</evidence>
<organism evidence="11 12">
    <name type="scientific">Melghirimyces algeriensis</name>
    <dbReference type="NCBI Taxonomy" id="910412"/>
    <lineage>
        <taxon>Bacteria</taxon>
        <taxon>Bacillati</taxon>
        <taxon>Bacillota</taxon>
        <taxon>Bacilli</taxon>
        <taxon>Bacillales</taxon>
        <taxon>Thermoactinomycetaceae</taxon>
        <taxon>Melghirimyces</taxon>
    </lineage>
</organism>
<dbReference type="PANTHER" id="PTHR20881">
    <property type="entry name" value="3-METHYL-2-OXOBUTANOATE HYDROXYMETHYLTRANSFERASE"/>
    <property type="match status" value="1"/>
</dbReference>
<dbReference type="CDD" id="cd06557">
    <property type="entry name" value="KPHMT-like"/>
    <property type="match status" value="1"/>
</dbReference>
<dbReference type="EMBL" id="FXTI01000001">
    <property type="protein sequence ID" value="SMO43236.1"/>
    <property type="molecule type" value="Genomic_DNA"/>
</dbReference>
<dbReference type="InterPro" id="IPR015813">
    <property type="entry name" value="Pyrv/PenolPyrv_kinase-like_dom"/>
</dbReference>
<feature type="binding site" evidence="7 9">
    <location>
        <begin position="49"/>
        <end position="50"/>
    </location>
    <ligand>
        <name>3-methyl-2-oxobutanoate</name>
        <dbReference type="ChEBI" id="CHEBI:11851"/>
    </ligand>
</feature>
<gene>
    <name evidence="7" type="primary">panB</name>
    <name evidence="11" type="ORF">SAMN06264849_101602</name>
</gene>
<comment type="subunit">
    <text evidence="3 7">Homodecamer; pentamer of dimers.</text>
</comment>
<keyword evidence="12" id="KW-1185">Reference proteome</keyword>
<keyword evidence="11" id="KW-0489">Methyltransferase</keyword>
<keyword evidence="5 7" id="KW-0808">Transferase</keyword>
<dbReference type="UniPathway" id="UPA00028">
    <property type="reaction ID" value="UER00003"/>
</dbReference>
<dbReference type="HAMAP" id="MF_00156">
    <property type="entry name" value="PanB"/>
    <property type="match status" value="1"/>
</dbReference>
<dbReference type="GO" id="GO:0003864">
    <property type="term" value="F:3-methyl-2-oxobutanoate hydroxymethyltransferase activity"/>
    <property type="evidence" value="ECO:0007669"/>
    <property type="project" value="UniProtKB-UniRule"/>
</dbReference>
<dbReference type="FunFam" id="3.20.20.60:FF:000003">
    <property type="entry name" value="3-methyl-2-oxobutanoate hydroxymethyltransferase"/>
    <property type="match status" value="1"/>
</dbReference>
<dbReference type="PANTHER" id="PTHR20881:SF0">
    <property type="entry name" value="3-METHYL-2-OXOBUTANOATE HYDROXYMETHYLTRANSFERASE"/>
    <property type="match status" value="1"/>
</dbReference>
<evidence type="ECO:0000256" key="6">
    <source>
        <dbReference type="ARBA" id="ARBA00056497"/>
    </source>
</evidence>
<feature type="active site" description="Proton acceptor" evidence="7 8">
    <location>
        <position position="188"/>
    </location>
</feature>
<feature type="binding site" evidence="7 10">
    <location>
        <position position="49"/>
    </location>
    <ligand>
        <name>Mg(2+)</name>
        <dbReference type="ChEBI" id="CHEBI:18420"/>
    </ligand>
</feature>
<dbReference type="Gene3D" id="3.20.20.60">
    <property type="entry name" value="Phosphoenolpyruvate-binding domains"/>
    <property type="match status" value="1"/>
</dbReference>
<dbReference type="GO" id="GO:0005737">
    <property type="term" value="C:cytoplasm"/>
    <property type="evidence" value="ECO:0007669"/>
    <property type="project" value="UniProtKB-SubCell"/>
</dbReference>
<dbReference type="Proteomes" id="UP000315636">
    <property type="component" value="Unassembled WGS sequence"/>
</dbReference>
<keyword evidence="7 10" id="KW-0460">Magnesium</keyword>
<comment type="subcellular location">
    <subcellularLocation>
        <location evidence="7">Cytoplasm</location>
    </subcellularLocation>
</comment>
<evidence type="ECO:0000256" key="8">
    <source>
        <dbReference type="PIRSR" id="PIRSR000388-1"/>
    </source>
</evidence>
<keyword evidence="7 10" id="KW-0479">Metal-binding</keyword>
<dbReference type="EC" id="2.1.2.11" evidence="7"/>
<feature type="binding site" evidence="7 10">
    <location>
        <position position="88"/>
    </location>
    <ligand>
        <name>Mg(2+)</name>
        <dbReference type="ChEBI" id="CHEBI:18420"/>
    </ligand>
</feature>
<reference evidence="11 12" key="1">
    <citation type="submission" date="2017-05" db="EMBL/GenBank/DDBJ databases">
        <authorList>
            <person name="Varghese N."/>
            <person name="Submissions S."/>
        </authorList>
    </citation>
    <scope>NUCLEOTIDE SEQUENCE [LARGE SCALE GENOMIC DNA]</scope>
    <source>
        <strain evidence="11 12">DSM 45474</strain>
    </source>
</reference>
<dbReference type="GO" id="GO:0008168">
    <property type="term" value="F:methyltransferase activity"/>
    <property type="evidence" value="ECO:0007669"/>
    <property type="project" value="UniProtKB-KW"/>
</dbReference>
<comment type="similarity">
    <text evidence="2 7">Belongs to the PanB family.</text>
</comment>
<dbReference type="GO" id="GO:0000287">
    <property type="term" value="F:magnesium ion binding"/>
    <property type="evidence" value="ECO:0007669"/>
    <property type="project" value="TreeGrafter"/>
</dbReference>
<evidence type="ECO:0000256" key="5">
    <source>
        <dbReference type="ARBA" id="ARBA00022679"/>
    </source>
</evidence>
<evidence type="ECO:0000256" key="3">
    <source>
        <dbReference type="ARBA" id="ARBA00011424"/>
    </source>
</evidence>
<protein>
    <recommendedName>
        <fullName evidence="7">3-methyl-2-oxobutanoate hydroxymethyltransferase</fullName>
        <ecNumber evidence="7">2.1.2.11</ecNumber>
    </recommendedName>
    <alternativeName>
        <fullName evidence="7">Ketopantoate hydroxymethyltransferase</fullName>
        <shortName evidence="7">KPHMT</shortName>
    </alternativeName>
</protein>
<dbReference type="OrthoDB" id="9781789at2"/>
<dbReference type="GO" id="GO:0015940">
    <property type="term" value="P:pantothenate biosynthetic process"/>
    <property type="evidence" value="ECO:0007669"/>
    <property type="project" value="UniProtKB-UniRule"/>
</dbReference>
<feature type="binding site" evidence="7 10">
    <location>
        <position position="120"/>
    </location>
    <ligand>
        <name>Mg(2+)</name>
        <dbReference type="ChEBI" id="CHEBI:18420"/>
    </ligand>
</feature>